<dbReference type="AlphaFoldDB" id="A0A9D1CVX0"/>
<dbReference type="InterPro" id="IPR003646">
    <property type="entry name" value="SH3-like_bac-type"/>
</dbReference>
<accession>A0A9D1CVX0</accession>
<keyword evidence="1" id="KW-0732">Signal</keyword>
<comment type="caution">
    <text evidence="3">The sequence shown here is derived from an EMBL/GenBank/DDBJ whole genome shotgun (WGS) entry which is preliminary data.</text>
</comment>
<sequence length="166" mass="18178">MGRKRYLRVLVCLTLALALLLGTTVSAQAAERTVTILQLTNDYVYIRSSTGENSQVIGTLRQGTKMFYLGRSGSMAYVCTTNGVQGYVYAGYLEKYGEARLCNIYYVQSSSLAVYSSDSTSSRRVTTLPKNYYVLLSAANGRWGRIRSLNGGSGYVLLSGLKRAST</sequence>
<dbReference type="PROSITE" id="PS51781">
    <property type="entry name" value="SH3B"/>
    <property type="match status" value="1"/>
</dbReference>
<dbReference type="SMART" id="SM00287">
    <property type="entry name" value="SH3b"/>
    <property type="match status" value="2"/>
</dbReference>
<dbReference type="Proteomes" id="UP000824260">
    <property type="component" value="Unassembled WGS sequence"/>
</dbReference>
<protein>
    <submittedName>
        <fullName evidence="3">SH3 domain-containing protein</fullName>
    </submittedName>
</protein>
<proteinExistence type="predicted"/>
<dbReference type="EMBL" id="DVFZ01000032">
    <property type="protein sequence ID" value="HIQ82013.1"/>
    <property type="molecule type" value="Genomic_DNA"/>
</dbReference>
<evidence type="ECO:0000313" key="3">
    <source>
        <dbReference type="EMBL" id="HIQ82013.1"/>
    </source>
</evidence>
<feature type="domain" description="SH3b" evidence="2">
    <location>
        <begin position="29"/>
        <end position="97"/>
    </location>
</feature>
<organism evidence="3 4">
    <name type="scientific">Candidatus Pullichristensenella stercorigallinarum</name>
    <dbReference type="NCBI Taxonomy" id="2840909"/>
    <lineage>
        <taxon>Bacteria</taxon>
        <taxon>Bacillati</taxon>
        <taxon>Bacillota</taxon>
        <taxon>Clostridia</taxon>
        <taxon>Candidatus Pullichristensenella</taxon>
    </lineage>
</organism>
<feature type="chain" id="PRO_5038469757" evidence="1">
    <location>
        <begin position="30"/>
        <end position="166"/>
    </location>
</feature>
<evidence type="ECO:0000256" key="1">
    <source>
        <dbReference type="SAM" id="SignalP"/>
    </source>
</evidence>
<dbReference type="Gene3D" id="2.30.30.40">
    <property type="entry name" value="SH3 Domains"/>
    <property type="match status" value="2"/>
</dbReference>
<reference evidence="3" key="1">
    <citation type="submission" date="2020-10" db="EMBL/GenBank/DDBJ databases">
        <authorList>
            <person name="Gilroy R."/>
        </authorList>
    </citation>
    <scope>NUCLEOTIDE SEQUENCE</scope>
    <source>
        <strain evidence="3">ChiSjej6B24-2974</strain>
    </source>
</reference>
<evidence type="ECO:0000313" key="4">
    <source>
        <dbReference type="Proteomes" id="UP000824260"/>
    </source>
</evidence>
<evidence type="ECO:0000259" key="2">
    <source>
        <dbReference type="PROSITE" id="PS51781"/>
    </source>
</evidence>
<feature type="signal peptide" evidence="1">
    <location>
        <begin position="1"/>
        <end position="29"/>
    </location>
</feature>
<reference evidence="3" key="2">
    <citation type="journal article" date="2021" name="PeerJ">
        <title>Extensive microbial diversity within the chicken gut microbiome revealed by metagenomics and culture.</title>
        <authorList>
            <person name="Gilroy R."/>
            <person name="Ravi A."/>
            <person name="Getino M."/>
            <person name="Pursley I."/>
            <person name="Horton D.L."/>
            <person name="Alikhan N.F."/>
            <person name="Baker D."/>
            <person name="Gharbi K."/>
            <person name="Hall N."/>
            <person name="Watson M."/>
            <person name="Adriaenssens E.M."/>
            <person name="Foster-Nyarko E."/>
            <person name="Jarju S."/>
            <person name="Secka A."/>
            <person name="Antonio M."/>
            <person name="Oren A."/>
            <person name="Chaudhuri R.R."/>
            <person name="La Ragione R."/>
            <person name="Hildebrand F."/>
            <person name="Pallen M.J."/>
        </authorList>
    </citation>
    <scope>NUCLEOTIDE SEQUENCE</scope>
    <source>
        <strain evidence="3">ChiSjej6B24-2974</strain>
    </source>
</reference>
<dbReference type="Pfam" id="PF08239">
    <property type="entry name" value="SH3_3"/>
    <property type="match status" value="1"/>
</dbReference>
<name>A0A9D1CVX0_9FIRM</name>
<gene>
    <name evidence="3" type="ORF">IAA52_02805</name>
</gene>